<evidence type="ECO:0000313" key="2">
    <source>
        <dbReference type="EMBL" id="MDH1506271.1"/>
    </source>
</evidence>
<organism evidence="2 3">
    <name type="scientific">Aeromonas caviae</name>
    <name type="common">Aeromonas punctata</name>
    <dbReference type="NCBI Taxonomy" id="648"/>
    <lineage>
        <taxon>Bacteria</taxon>
        <taxon>Pseudomonadati</taxon>
        <taxon>Pseudomonadota</taxon>
        <taxon>Gammaproteobacteria</taxon>
        <taxon>Aeromonadales</taxon>
        <taxon>Aeromonadaceae</taxon>
        <taxon>Aeromonas</taxon>
    </lineage>
</organism>
<gene>
    <name evidence="2" type="ORF">N5I20_14500</name>
</gene>
<dbReference type="EMBL" id="JAOCIZ010000059">
    <property type="protein sequence ID" value="MDH1506271.1"/>
    <property type="molecule type" value="Genomic_DNA"/>
</dbReference>
<dbReference type="AlphaFoldDB" id="A0AA42R918"/>
<comment type="caution">
    <text evidence="2">The sequence shown here is derived from an EMBL/GenBank/DDBJ whole genome shotgun (WGS) entry which is preliminary data.</text>
</comment>
<dbReference type="RefSeq" id="WP_005308768.1">
    <property type="nucleotide sequence ID" value="NZ_CAWPSQ010000013.1"/>
</dbReference>
<accession>A0AA42R918</accession>
<name>A0AA42R918_AERCA</name>
<protein>
    <submittedName>
        <fullName evidence="2">Uncharacterized protein</fullName>
    </submittedName>
</protein>
<reference evidence="2" key="1">
    <citation type="submission" date="2022-09" db="EMBL/GenBank/DDBJ databases">
        <title>Intensive care unit water sources are persistently colonized with multi-drug resistant bacteria and are the site of extensive horizontal gene transfer of antibiotic resistance genes.</title>
        <authorList>
            <person name="Diorio-Toth L."/>
        </authorList>
    </citation>
    <scope>NUCLEOTIDE SEQUENCE</scope>
    <source>
        <strain evidence="2">GD03710</strain>
    </source>
</reference>
<evidence type="ECO:0000313" key="3">
    <source>
        <dbReference type="Proteomes" id="UP001161704"/>
    </source>
</evidence>
<feature type="region of interest" description="Disordered" evidence="1">
    <location>
        <begin position="48"/>
        <end position="70"/>
    </location>
</feature>
<dbReference type="Proteomes" id="UP001161704">
    <property type="component" value="Unassembled WGS sequence"/>
</dbReference>
<proteinExistence type="predicted"/>
<evidence type="ECO:0000256" key="1">
    <source>
        <dbReference type="SAM" id="MobiDB-lite"/>
    </source>
</evidence>
<feature type="compositionally biased region" description="Basic and acidic residues" evidence="1">
    <location>
        <begin position="52"/>
        <end position="61"/>
    </location>
</feature>
<sequence>MKKKPAYMLWTGTIVCKTTGKKLWIAEGCHYDKANPGAREWLNPTFNPDEYEFPKPEEPRETWSPYAEGE</sequence>